<dbReference type="RefSeq" id="WP_244503560.1">
    <property type="nucleotide sequence ID" value="NZ_FOSZ01000002.1"/>
</dbReference>
<evidence type="ECO:0000256" key="1">
    <source>
        <dbReference type="SAM" id="SignalP"/>
    </source>
</evidence>
<keyword evidence="3" id="KW-1185">Reference proteome</keyword>
<dbReference type="EMBL" id="FOSZ01000002">
    <property type="protein sequence ID" value="SFK84361.1"/>
    <property type="molecule type" value="Genomic_DNA"/>
</dbReference>
<proteinExistence type="predicted"/>
<feature type="chain" id="PRO_5011487489" description="Lipoprotein" evidence="1">
    <location>
        <begin position="20"/>
        <end position="215"/>
    </location>
</feature>
<dbReference type="AlphaFoldDB" id="A0A1I4CWU8"/>
<reference evidence="3" key="1">
    <citation type="submission" date="2016-10" db="EMBL/GenBank/DDBJ databases">
        <authorList>
            <person name="Varghese N."/>
            <person name="Submissions S."/>
        </authorList>
    </citation>
    <scope>NUCLEOTIDE SEQUENCE [LARGE SCALE GENOMIC DNA]</scope>
    <source>
        <strain evidence="3">DSM 28453</strain>
    </source>
</reference>
<keyword evidence="1" id="KW-0732">Signal</keyword>
<dbReference type="Proteomes" id="UP000198851">
    <property type="component" value="Unassembled WGS sequence"/>
</dbReference>
<accession>A0A1I4CWU8</accession>
<evidence type="ECO:0000313" key="2">
    <source>
        <dbReference type="EMBL" id="SFK84361.1"/>
    </source>
</evidence>
<dbReference type="STRING" id="1280847.SAMN04488036_102489"/>
<evidence type="ECO:0000313" key="3">
    <source>
        <dbReference type="Proteomes" id="UP000198851"/>
    </source>
</evidence>
<gene>
    <name evidence="2" type="ORF">SAMN04488036_102489</name>
</gene>
<evidence type="ECO:0008006" key="4">
    <source>
        <dbReference type="Google" id="ProtNLM"/>
    </source>
</evidence>
<feature type="signal peptide" evidence="1">
    <location>
        <begin position="1"/>
        <end position="19"/>
    </location>
</feature>
<organism evidence="2 3">
    <name type="scientific">Shimia haliotis</name>
    <dbReference type="NCBI Taxonomy" id="1280847"/>
    <lineage>
        <taxon>Bacteria</taxon>
        <taxon>Pseudomonadati</taxon>
        <taxon>Pseudomonadota</taxon>
        <taxon>Alphaproteobacteria</taxon>
        <taxon>Rhodobacterales</taxon>
        <taxon>Roseobacteraceae</taxon>
    </lineage>
</organism>
<protein>
    <recommendedName>
        <fullName evidence="4">Lipoprotein</fullName>
    </recommendedName>
</protein>
<name>A0A1I4CWU8_9RHOB</name>
<sequence>MKSVLRVCAIVAAVVSLSACTVRNPVKENSADAAVAASRYVHDGPTRLTLYTMRSNRTGQGAHTSLLINASERVAFDPAGSFRKEGAIVAKNDVVYGMTPWMVDQYTRFHARETYHVVVQSIDVSPQVAEMAFRKAQSLGPVLESQCAQSTSQVLRSLPGFEDAPSTLFPIKLEEYFAAKGATYERLFEYDDDDKSKVLATFTPQYEEQPVKPTN</sequence>
<dbReference type="PROSITE" id="PS51257">
    <property type="entry name" value="PROKAR_LIPOPROTEIN"/>
    <property type="match status" value="1"/>
</dbReference>